<protein>
    <submittedName>
        <fullName evidence="1">Uncharacterized protein</fullName>
    </submittedName>
</protein>
<keyword evidence="2" id="KW-1185">Reference proteome</keyword>
<accession>A0A9W8W9E5</accession>
<proteinExistence type="predicted"/>
<name>A0A9W8W9E5_9HYPO</name>
<reference evidence="1" key="1">
    <citation type="submission" date="2022-10" db="EMBL/GenBank/DDBJ databases">
        <title>Tapping the CABI collections for fungal endophytes: first genome assemblies for Collariella, Neodidymelliopsis, Ascochyta clinopodiicola, Didymella pomorum, Didymosphaeria variabile, Neocosmospora piperis and Neocucurbitaria cava.</title>
        <authorList>
            <person name="Hill R."/>
        </authorList>
    </citation>
    <scope>NUCLEOTIDE SEQUENCE</scope>
    <source>
        <strain evidence="1">IMI 366586</strain>
    </source>
</reference>
<gene>
    <name evidence="1" type="ORF">N0V84_007790</name>
</gene>
<dbReference type="AlphaFoldDB" id="A0A9W8W9E5"/>
<evidence type="ECO:0000313" key="2">
    <source>
        <dbReference type="Proteomes" id="UP001140502"/>
    </source>
</evidence>
<sequence>MAARQDSDNLAWDRSDELWEKAMKQVRLSSTCRKIESLVEKGLSANVLVRLPCPDQAVFPAEKTLAEAATTAFISQHTQLPAPKVSYHGIDADAGPFMIIEDLGSRRGMGQALEAPREDPNDAPVLRPDISEIKLKGLYAKMALCTTFKTADEWYVALAEM</sequence>
<organism evidence="1 2">
    <name type="scientific">Fusarium piperis</name>
    <dbReference type="NCBI Taxonomy" id="1435070"/>
    <lineage>
        <taxon>Eukaryota</taxon>
        <taxon>Fungi</taxon>
        <taxon>Dikarya</taxon>
        <taxon>Ascomycota</taxon>
        <taxon>Pezizomycotina</taxon>
        <taxon>Sordariomycetes</taxon>
        <taxon>Hypocreomycetidae</taxon>
        <taxon>Hypocreales</taxon>
        <taxon>Nectriaceae</taxon>
        <taxon>Fusarium</taxon>
        <taxon>Fusarium solani species complex</taxon>
    </lineage>
</organism>
<dbReference type="OrthoDB" id="5412996at2759"/>
<evidence type="ECO:0000313" key="1">
    <source>
        <dbReference type="EMBL" id="KAJ4316593.1"/>
    </source>
</evidence>
<dbReference type="EMBL" id="JAPEUR010000178">
    <property type="protein sequence ID" value="KAJ4316593.1"/>
    <property type="molecule type" value="Genomic_DNA"/>
</dbReference>
<dbReference type="Proteomes" id="UP001140502">
    <property type="component" value="Unassembled WGS sequence"/>
</dbReference>
<comment type="caution">
    <text evidence="1">The sequence shown here is derived from an EMBL/GenBank/DDBJ whole genome shotgun (WGS) entry which is preliminary data.</text>
</comment>